<evidence type="ECO:0000256" key="1">
    <source>
        <dbReference type="SAM" id="MobiDB-lite"/>
    </source>
</evidence>
<evidence type="ECO:0000313" key="2">
    <source>
        <dbReference type="EMBL" id="KAK0625132.1"/>
    </source>
</evidence>
<feature type="region of interest" description="Disordered" evidence="1">
    <location>
        <begin position="1"/>
        <end position="40"/>
    </location>
</feature>
<dbReference type="EMBL" id="JAULSR010000003">
    <property type="protein sequence ID" value="KAK0625132.1"/>
    <property type="molecule type" value="Genomic_DNA"/>
</dbReference>
<name>A0AA40C4U4_9PEZI</name>
<protein>
    <submittedName>
        <fullName evidence="2">Uncharacterized protein</fullName>
    </submittedName>
</protein>
<proteinExistence type="predicted"/>
<feature type="compositionally biased region" description="Basic residues" evidence="1">
    <location>
        <begin position="99"/>
        <end position="112"/>
    </location>
</feature>
<evidence type="ECO:0000313" key="3">
    <source>
        <dbReference type="Proteomes" id="UP001174934"/>
    </source>
</evidence>
<dbReference type="AlphaFoldDB" id="A0AA40C4U4"/>
<comment type="caution">
    <text evidence="2">The sequence shown here is derived from an EMBL/GenBank/DDBJ whole genome shotgun (WGS) entry which is preliminary data.</text>
</comment>
<reference evidence="2" key="1">
    <citation type="submission" date="2023-06" db="EMBL/GenBank/DDBJ databases">
        <title>Genome-scale phylogeny and comparative genomics of the fungal order Sordariales.</title>
        <authorList>
            <consortium name="Lawrence Berkeley National Laboratory"/>
            <person name="Hensen N."/>
            <person name="Bonometti L."/>
            <person name="Westerberg I."/>
            <person name="Brannstrom I.O."/>
            <person name="Guillou S."/>
            <person name="Cros-Aarteil S."/>
            <person name="Calhoun S."/>
            <person name="Haridas S."/>
            <person name="Kuo A."/>
            <person name="Mondo S."/>
            <person name="Pangilinan J."/>
            <person name="Riley R."/>
            <person name="LaButti K."/>
            <person name="Andreopoulos B."/>
            <person name="Lipzen A."/>
            <person name="Chen C."/>
            <person name="Yanf M."/>
            <person name="Daum C."/>
            <person name="Ng V."/>
            <person name="Clum A."/>
            <person name="Steindorff A."/>
            <person name="Ohm R."/>
            <person name="Martin F."/>
            <person name="Silar P."/>
            <person name="Natvig D."/>
            <person name="Lalanne C."/>
            <person name="Gautier V."/>
            <person name="Ament-velasquez S.L."/>
            <person name="Kruys A."/>
            <person name="Hutchinson M.I."/>
            <person name="Powell A.J."/>
            <person name="Barry K."/>
            <person name="Miller A.N."/>
            <person name="Grigoriev I.V."/>
            <person name="Debuchy R."/>
            <person name="Gladieux P."/>
            <person name="Thoren M.H."/>
            <person name="Johannesson H."/>
        </authorList>
    </citation>
    <scope>NUCLEOTIDE SEQUENCE</scope>
    <source>
        <strain evidence="2">SMH3391-2</strain>
    </source>
</reference>
<keyword evidence="3" id="KW-1185">Reference proteome</keyword>
<accession>A0AA40C4U4</accession>
<feature type="region of interest" description="Disordered" evidence="1">
    <location>
        <begin position="55"/>
        <end position="143"/>
    </location>
</feature>
<gene>
    <name evidence="2" type="ORF">B0T17DRAFT_263163</name>
</gene>
<feature type="compositionally biased region" description="Basic and acidic residues" evidence="1">
    <location>
        <begin position="20"/>
        <end position="30"/>
    </location>
</feature>
<dbReference type="Proteomes" id="UP001174934">
    <property type="component" value="Unassembled WGS sequence"/>
</dbReference>
<organism evidence="2 3">
    <name type="scientific">Bombardia bombarda</name>
    <dbReference type="NCBI Taxonomy" id="252184"/>
    <lineage>
        <taxon>Eukaryota</taxon>
        <taxon>Fungi</taxon>
        <taxon>Dikarya</taxon>
        <taxon>Ascomycota</taxon>
        <taxon>Pezizomycotina</taxon>
        <taxon>Sordariomycetes</taxon>
        <taxon>Sordariomycetidae</taxon>
        <taxon>Sordariales</taxon>
        <taxon>Lasiosphaeriaceae</taxon>
        <taxon>Bombardia</taxon>
    </lineage>
</organism>
<sequence>MVPPKKDHPTFALQSTHSTPNREDRKDRQTHQIVSYTADGVRNLKQPNQYTHHHYQPIQPIHPSTNSSVRKKKPPATLKELLPQTSVKISRVKGGKEKGRYRHISRKRKKAEKPKSKRTDSNTSNNCRRHPLPPSHLPFSSTQKSDLLVCSSHTHRRKIPTPILPHCIIMPQPPSHPVVSHRLKQTQERSGVTSARYCCLRVF</sequence>